<dbReference type="SUPFAM" id="SSF52980">
    <property type="entry name" value="Restriction endonuclease-like"/>
    <property type="match status" value="1"/>
</dbReference>
<dbReference type="GO" id="GO:0003677">
    <property type="term" value="F:DNA binding"/>
    <property type="evidence" value="ECO:0007669"/>
    <property type="project" value="InterPro"/>
</dbReference>
<organism evidence="2 3">
    <name type="scientific">Aggregatibacter segnis ATCC 33393</name>
    <dbReference type="NCBI Taxonomy" id="888057"/>
    <lineage>
        <taxon>Bacteria</taxon>
        <taxon>Pseudomonadati</taxon>
        <taxon>Pseudomonadota</taxon>
        <taxon>Gammaproteobacteria</taxon>
        <taxon>Pasteurellales</taxon>
        <taxon>Pasteurellaceae</taxon>
        <taxon>Aggregatibacter</taxon>
    </lineage>
</organism>
<dbReference type="RefSeq" id="WP_006718441.1">
    <property type="nucleotide sequence ID" value="NZ_GL622200.1"/>
</dbReference>
<dbReference type="InterPro" id="IPR007560">
    <property type="entry name" value="Restrct_endonuc_IV_Mrr"/>
</dbReference>
<dbReference type="InterPro" id="IPR011856">
    <property type="entry name" value="tRNA_endonuc-like_dom_sf"/>
</dbReference>
<dbReference type="HOGENOM" id="CLU_1014249_0_0_6"/>
<dbReference type="GeneID" id="60800441"/>
<dbReference type="GO" id="GO:0004519">
    <property type="term" value="F:endonuclease activity"/>
    <property type="evidence" value="ECO:0007669"/>
    <property type="project" value="InterPro"/>
</dbReference>
<evidence type="ECO:0000313" key="2">
    <source>
        <dbReference type="EMBL" id="EFU67732.1"/>
    </source>
</evidence>
<feature type="domain" description="Restriction endonuclease type IV Mrr" evidence="1">
    <location>
        <begin position="59"/>
        <end position="115"/>
    </location>
</feature>
<dbReference type="Pfam" id="PF04471">
    <property type="entry name" value="Mrr_cat"/>
    <property type="match status" value="1"/>
</dbReference>
<comment type="caution">
    <text evidence="2">The sequence shown here is derived from an EMBL/GenBank/DDBJ whole genome shotgun (WGS) entry which is preliminary data.</text>
</comment>
<proteinExistence type="predicted"/>
<accession>E6KY19</accession>
<dbReference type="AlphaFoldDB" id="E6KY19"/>
<dbReference type="Proteomes" id="UP000032871">
    <property type="component" value="Unassembled WGS sequence"/>
</dbReference>
<name>E6KY19_9PAST</name>
<dbReference type="Gene3D" id="3.40.1350.10">
    <property type="match status" value="1"/>
</dbReference>
<gene>
    <name evidence="2" type="ORF">HMPREF9064_1051</name>
</gene>
<dbReference type="InterPro" id="IPR011335">
    <property type="entry name" value="Restrct_endonuc-II-like"/>
</dbReference>
<sequence>MKNTGKEYELFVRDVQQILLNIEGRETITVEQNKVLYDRIGNPRQFDVYWEFKIGGYLYKTVIECKDYSSSISIEKIDAFVSKISDIPGLKGIFATKVGYQEGAQNKAKHHGIGLFIIRKPQNNDWTLDDGTPLVREIQIKETIKLPCKIIQFIPITTKQLQNSHFNAMEDEIFIIENDKKISLYDLKMNLPTGLDKIVEEDIFIENGFLEIKGKKLKIKGYRIQYQSFKDHEQPPIIINSQDHTKAYIEDHIEKTRKLLKNDGSIVHLSSEKK</sequence>
<evidence type="ECO:0000259" key="1">
    <source>
        <dbReference type="Pfam" id="PF04471"/>
    </source>
</evidence>
<dbReference type="OrthoDB" id="5191874at2"/>
<protein>
    <recommendedName>
        <fullName evidence="1">Restriction endonuclease type IV Mrr domain-containing protein</fullName>
    </recommendedName>
</protein>
<dbReference type="GO" id="GO:0009307">
    <property type="term" value="P:DNA restriction-modification system"/>
    <property type="evidence" value="ECO:0007669"/>
    <property type="project" value="InterPro"/>
</dbReference>
<evidence type="ECO:0000313" key="3">
    <source>
        <dbReference type="Proteomes" id="UP000032871"/>
    </source>
</evidence>
<dbReference type="EMBL" id="AEPS01000005">
    <property type="protein sequence ID" value="EFU67732.1"/>
    <property type="molecule type" value="Genomic_DNA"/>
</dbReference>
<reference evidence="2 3" key="1">
    <citation type="submission" date="2010-12" db="EMBL/GenBank/DDBJ databases">
        <authorList>
            <person name="Muzny D."/>
            <person name="Qin X."/>
            <person name="Deng J."/>
            <person name="Jiang H."/>
            <person name="Liu Y."/>
            <person name="Qu J."/>
            <person name="Song X.-Z."/>
            <person name="Zhang L."/>
            <person name="Thornton R."/>
            <person name="Coyle M."/>
            <person name="Francisco L."/>
            <person name="Jackson L."/>
            <person name="Javaid M."/>
            <person name="Korchina V."/>
            <person name="Kovar C."/>
            <person name="Mata R."/>
            <person name="Mathew T."/>
            <person name="Ngo R."/>
            <person name="Nguyen L."/>
            <person name="Nguyen N."/>
            <person name="Okwuonu G."/>
            <person name="Ongeri F."/>
            <person name="Pham C."/>
            <person name="Simmons D."/>
            <person name="Wilczek-Boney K."/>
            <person name="Hale W."/>
            <person name="Jakkamsetti A."/>
            <person name="Pham P."/>
            <person name="Ruth R."/>
            <person name="San Lucas F."/>
            <person name="Warren J."/>
            <person name="Zhang J."/>
            <person name="Zhao Z."/>
            <person name="Zhou C."/>
            <person name="Zhu D."/>
            <person name="Lee S."/>
            <person name="Bess C."/>
            <person name="Blankenburg K."/>
            <person name="Forbes L."/>
            <person name="Fu Q."/>
            <person name="Gubbala S."/>
            <person name="Hirani K."/>
            <person name="Jayaseelan J.C."/>
            <person name="Lara F."/>
            <person name="Munidasa M."/>
            <person name="Palculict T."/>
            <person name="Patil S."/>
            <person name="Pu L.-L."/>
            <person name="Saada N."/>
            <person name="Tang L."/>
            <person name="Weissenberger G."/>
            <person name="Zhu Y."/>
            <person name="Hemphill L."/>
            <person name="Shang Y."/>
            <person name="Youmans B."/>
            <person name="Ayvaz T."/>
            <person name="Ross M."/>
            <person name="Santibanez J."/>
            <person name="Aqrawi P."/>
            <person name="Gross S."/>
            <person name="Joshi V."/>
            <person name="Fowler G."/>
            <person name="Nazareth L."/>
            <person name="Reid J."/>
            <person name="Worley K."/>
            <person name="Petrosino J."/>
            <person name="Highlander S."/>
            <person name="Gibbs R."/>
        </authorList>
    </citation>
    <scope>NUCLEOTIDE SEQUENCE [LARGE SCALE GENOMIC DNA]</scope>
    <source>
        <strain evidence="2 3">ATCC 33393</strain>
    </source>
</reference>
<keyword evidence="3" id="KW-1185">Reference proteome</keyword>